<name>A0ABT5UA98_9GAMM</name>
<reference evidence="1 2" key="1">
    <citation type="submission" date="2022-11" db="EMBL/GenBank/DDBJ databases">
        <title>Spartinivicinus poritis sp. nov., isolated from scleractinian coral Porites lutea.</title>
        <authorList>
            <person name="Zhang G."/>
            <person name="Cai L."/>
            <person name="Wei Q."/>
        </authorList>
    </citation>
    <scope>NUCLEOTIDE SEQUENCE [LARGE SCALE GENOMIC DNA]</scope>
    <source>
        <strain evidence="1 2">A2-2</strain>
    </source>
</reference>
<proteinExistence type="predicted"/>
<gene>
    <name evidence="1" type="ORF">ORQ98_15085</name>
</gene>
<protein>
    <submittedName>
        <fullName evidence="1">Uncharacterized protein</fullName>
    </submittedName>
</protein>
<evidence type="ECO:0000313" key="1">
    <source>
        <dbReference type="EMBL" id="MDE1463285.1"/>
    </source>
</evidence>
<accession>A0ABT5UA98</accession>
<keyword evidence="2" id="KW-1185">Reference proteome</keyword>
<dbReference type="EMBL" id="JAPMOU010000018">
    <property type="protein sequence ID" value="MDE1463285.1"/>
    <property type="molecule type" value="Genomic_DNA"/>
</dbReference>
<evidence type="ECO:0000313" key="2">
    <source>
        <dbReference type="Proteomes" id="UP001528823"/>
    </source>
</evidence>
<organism evidence="1 2">
    <name type="scientific">Spartinivicinus poritis</name>
    <dbReference type="NCBI Taxonomy" id="2994640"/>
    <lineage>
        <taxon>Bacteria</taxon>
        <taxon>Pseudomonadati</taxon>
        <taxon>Pseudomonadota</taxon>
        <taxon>Gammaproteobacteria</taxon>
        <taxon>Oceanospirillales</taxon>
        <taxon>Zooshikellaceae</taxon>
        <taxon>Spartinivicinus</taxon>
    </lineage>
</organism>
<sequence>MSFRVKPWGNFQEETQVAKIATQGINKGENNNTIQTPTGIYLKPIKEVKKAVILKEELNFIRNHIYFINQHSKLIFDHLSACLNR</sequence>
<dbReference type="Proteomes" id="UP001528823">
    <property type="component" value="Unassembled WGS sequence"/>
</dbReference>
<dbReference type="RefSeq" id="WP_274689625.1">
    <property type="nucleotide sequence ID" value="NZ_JAPMOU010000018.1"/>
</dbReference>
<comment type="caution">
    <text evidence="1">The sequence shown here is derived from an EMBL/GenBank/DDBJ whole genome shotgun (WGS) entry which is preliminary data.</text>
</comment>